<protein>
    <submittedName>
        <fullName evidence="2">Uncharacterized protein</fullName>
    </submittedName>
</protein>
<accession>A0ABQ4X3L1</accession>
<organism evidence="2 3">
    <name type="scientific">Tanacetum coccineum</name>
    <dbReference type="NCBI Taxonomy" id="301880"/>
    <lineage>
        <taxon>Eukaryota</taxon>
        <taxon>Viridiplantae</taxon>
        <taxon>Streptophyta</taxon>
        <taxon>Embryophyta</taxon>
        <taxon>Tracheophyta</taxon>
        <taxon>Spermatophyta</taxon>
        <taxon>Magnoliopsida</taxon>
        <taxon>eudicotyledons</taxon>
        <taxon>Gunneridae</taxon>
        <taxon>Pentapetalae</taxon>
        <taxon>asterids</taxon>
        <taxon>campanulids</taxon>
        <taxon>Asterales</taxon>
        <taxon>Asteraceae</taxon>
        <taxon>Asteroideae</taxon>
        <taxon>Anthemideae</taxon>
        <taxon>Anthemidinae</taxon>
        <taxon>Tanacetum</taxon>
    </lineage>
</organism>
<name>A0ABQ4X3L1_9ASTR</name>
<reference evidence="2" key="1">
    <citation type="journal article" date="2022" name="Int. J. Mol. Sci.">
        <title>Draft Genome of Tanacetum Coccineum: Genomic Comparison of Closely Related Tanacetum-Family Plants.</title>
        <authorList>
            <person name="Yamashiro T."/>
            <person name="Shiraishi A."/>
            <person name="Nakayama K."/>
            <person name="Satake H."/>
        </authorList>
    </citation>
    <scope>NUCLEOTIDE SEQUENCE</scope>
</reference>
<reference evidence="2" key="2">
    <citation type="submission" date="2022-01" db="EMBL/GenBank/DDBJ databases">
        <authorList>
            <person name="Yamashiro T."/>
            <person name="Shiraishi A."/>
            <person name="Satake H."/>
            <person name="Nakayama K."/>
        </authorList>
    </citation>
    <scope>NUCLEOTIDE SEQUENCE</scope>
</reference>
<feature type="compositionally biased region" description="Basic residues" evidence="1">
    <location>
        <begin position="221"/>
        <end position="231"/>
    </location>
</feature>
<evidence type="ECO:0000313" key="2">
    <source>
        <dbReference type="EMBL" id="GJS59792.1"/>
    </source>
</evidence>
<dbReference type="Proteomes" id="UP001151760">
    <property type="component" value="Unassembled WGS sequence"/>
</dbReference>
<comment type="caution">
    <text evidence="2">The sequence shown here is derived from an EMBL/GenBank/DDBJ whole genome shotgun (WGS) entry which is preliminary data.</text>
</comment>
<evidence type="ECO:0000313" key="3">
    <source>
        <dbReference type="Proteomes" id="UP001151760"/>
    </source>
</evidence>
<gene>
    <name evidence="2" type="ORF">Tco_0654576</name>
</gene>
<dbReference type="EMBL" id="BQNB010009174">
    <property type="protein sequence ID" value="GJS59792.1"/>
    <property type="molecule type" value="Genomic_DNA"/>
</dbReference>
<evidence type="ECO:0000256" key="1">
    <source>
        <dbReference type="SAM" id="MobiDB-lite"/>
    </source>
</evidence>
<sequence length="438" mass="51666">MIDTLPTSSISLQRGTYSYEFLLANKKCVVNADVFRTILDICPRVEGVNFTDVPDDDTTLAFLIKLCWEKQRTLVAIINKCLSGKTARNDKLRKSRIDILWGMFYKENVDYLELIWEDLAYQTDNRKEKRSRRENMPFPRFTKVIINHFLKQHNSFSNLKFQHYYTIKDDGIVCRLKLVRIGEDYQEYGLPIPNTMLTEAIKQYESYQMFIKYSTGQIPPKKSRGKGSQRKKTSDDSQETVDVSEDSKRGLKQCLQISGERAGLLDRVVSLERSNTRLRDTLRMESVRVDGFRRRMGYMEDEFRQIRMFRYNDRLRFRRFEAFTTRRLVFVPRLEELITQRVAEALAAYEANRAAELVVESQSQNGDDSENRKCVNHSTSKELKELSGYKMVREMETNSHKRTIRDDDAFGMSWRELMKLMTEVYCPRNEIQKMETEP</sequence>
<keyword evidence="3" id="KW-1185">Reference proteome</keyword>
<proteinExistence type="predicted"/>
<feature type="region of interest" description="Disordered" evidence="1">
    <location>
        <begin position="218"/>
        <end position="245"/>
    </location>
</feature>